<keyword evidence="2" id="KW-0328">Glycosyltransferase</keyword>
<accession>A0ABP0KE63</accession>
<dbReference type="Proteomes" id="UP001642464">
    <property type="component" value="Unassembled WGS sequence"/>
</dbReference>
<dbReference type="InterPro" id="IPR008630">
    <property type="entry name" value="Glyco_trans_34"/>
</dbReference>
<dbReference type="Pfam" id="PF05637">
    <property type="entry name" value="Glyco_transf_34"/>
    <property type="match status" value="1"/>
</dbReference>
<proteinExistence type="inferred from homology"/>
<sequence>MLCKAILAMAINLHALAHTDGDENGLLQLQNKSTTSIVVVSGCMSNPEDSYSEDICTIAKKNFKTYCDYHGYKLVFYTQLPPGSEDRAPHWSKILAVRNILEFERVDYVFWMDSDSLFVNYSTSLKHYLPRGNSYMTFSGGDLCFLNSGHIMFKNDKWTLDFLKEVWKTYPSPEPWQDQSAMIYVMHKFSASPEAKEKATKCRDYMAMNNEDPEGCCNSKLVTGVDIRPHTELNALNFDREGLSIVHYAGRSPEDKARQMAETAGKLVDLRIGSLVEVEGSAKTAKLHASALQD</sequence>
<name>A0ABP0KE63_9DINO</name>
<dbReference type="SUPFAM" id="SSF53448">
    <property type="entry name" value="Nucleotide-diphospho-sugar transferases"/>
    <property type="match status" value="1"/>
</dbReference>
<comment type="similarity">
    <text evidence="1">Belongs to the glycosyltransferase 34 family.</text>
</comment>
<protein>
    <submittedName>
        <fullName evidence="5">Uncharacterized protein</fullName>
    </submittedName>
</protein>
<dbReference type="Gene3D" id="3.90.550.10">
    <property type="entry name" value="Spore Coat Polysaccharide Biosynthesis Protein SpsA, Chain A"/>
    <property type="match status" value="1"/>
</dbReference>
<feature type="chain" id="PRO_5045273469" evidence="4">
    <location>
        <begin position="22"/>
        <end position="294"/>
    </location>
</feature>
<evidence type="ECO:0000313" key="6">
    <source>
        <dbReference type="Proteomes" id="UP001642464"/>
    </source>
</evidence>
<dbReference type="InterPro" id="IPR029044">
    <property type="entry name" value="Nucleotide-diphossugar_trans"/>
</dbReference>
<evidence type="ECO:0000256" key="3">
    <source>
        <dbReference type="ARBA" id="ARBA00022679"/>
    </source>
</evidence>
<feature type="signal peptide" evidence="4">
    <location>
        <begin position="1"/>
        <end position="21"/>
    </location>
</feature>
<evidence type="ECO:0000256" key="1">
    <source>
        <dbReference type="ARBA" id="ARBA00005664"/>
    </source>
</evidence>
<keyword evidence="3" id="KW-0808">Transferase</keyword>
<keyword evidence="4" id="KW-0732">Signal</keyword>
<dbReference type="PANTHER" id="PTHR31306">
    <property type="entry name" value="ALPHA-1,6-MANNOSYLTRANSFERASE MNN11-RELATED"/>
    <property type="match status" value="1"/>
</dbReference>
<organism evidence="5 6">
    <name type="scientific">Durusdinium trenchii</name>
    <dbReference type="NCBI Taxonomy" id="1381693"/>
    <lineage>
        <taxon>Eukaryota</taxon>
        <taxon>Sar</taxon>
        <taxon>Alveolata</taxon>
        <taxon>Dinophyceae</taxon>
        <taxon>Suessiales</taxon>
        <taxon>Symbiodiniaceae</taxon>
        <taxon>Durusdinium</taxon>
    </lineage>
</organism>
<evidence type="ECO:0000256" key="2">
    <source>
        <dbReference type="ARBA" id="ARBA00022676"/>
    </source>
</evidence>
<comment type="caution">
    <text evidence="5">The sequence shown here is derived from an EMBL/GenBank/DDBJ whole genome shotgun (WGS) entry which is preliminary data.</text>
</comment>
<dbReference type="PANTHER" id="PTHR31306:SF4">
    <property type="entry name" value="ALPHA-1,2-GALACTOSYLTRANSFERASE"/>
    <property type="match status" value="1"/>
</dbReference>
<reference evidence="5 6" key="1">
    <citation type="submission" date="2024-02" db="EMBL/GenBank/DDBJ databases">
        <authorList>
            <person name="Chen Y."/>
            <person name="Shah S."/>
            <person name="Dougan E. K."/>
            <person name="Thang M."/>
            <person name="Chan C."/>
        </authorList>
    </citation>
    <scope>NUCLEOTIDE SEQUENCE [LARGE SCALE GENOMIC DNA]</scope>
</reference>
<dbReference type="EMBL" id="CAXAMM010011112">
    <property type="protein sequence ID" value="CAK9025091.1"/>
    <property type="molecule type" value="Genomic_DNA"/>
</dbReference>
<evidence type="ECO:0000256" key="4">
    <source>
        <dbReference type="SAM" id="SignalP"/>
    </source>
</evidence>
<gene>
    <name evidence="5" type="ORF">SCF082_LOCUS16925</name>
</gene>
<keyword evidence="6" id="KW-1185">Reference proteome</keyword>
<evidence type="ECO:0000313" key="5">
    <source>
        <dbReference type="EMBL" id="CAK9025091.1"/>
    </source>
</evidence>